<proteinExistence type="predicted"/>
<dbReference type="Proteomes" id="UP001652628">
    <property type="component" value="Chromosome 3"/>
</dbReference>
<evidence type="ECO:0000256" key="2">
    <source>
        <dbReference type="SAM" id="MobiDB-lite"/>
    </source>
</evidence>
<feature type="region of interest" description="Disordered" evidence="2">
    <location>
        <begin position="255"/>
        <end position="288"/>
    </location>
</feature>
<keyword evidence="3" id="KW-1185">Reference proteome</keyword>
<dbReference type="RefSeq" id="XP_016938431.4">
    <property type="nucleotide sequence ID" value="XM_017082942.4"/>
</dbReference>
<sequence>MFPNYCFTKSARQSGYDVIRRGYTAKESCQRCSGRSVTSSGGQRSRNRSEIRNSSESPRKTPKRQRKSSSSRDKDSSSKSVGFRLTPVICSSKKDTREKAGEDRQKDKIMSSESSNDPNRDLQESFADFFSIIHDNVLESVQEAVQRMVTNCFKESLTKMERLSKELQNQEALLNKIHSDVTNKITAQSETNLNQFKFVTQMLIDNQTVHYRALNQAKANRQRRKEDRDAEKERKLERERKRKCTCKEVHNKRVPSKGRCRSSSVDLSPKKRCSGGDAKELKPRGPQHQLCQQQAPLVYHMCQSCTDKESMDRNQESKRTSRSSSKHTNTPVLPRRSTSYSMPDLSGRTSSISRRFTNTQPLSKVSKSCLSRSFNNRKSQILCHPAMTYPPYVRNIPIPRRKLVK</sequence>
<feature type="coiled-coil region" evidence="1">
    <location>
        <begin position="153"/>
        <end position="180"/>
    </location>
</feature>
<gene>
    <name evidence="4" type="primary">LOC108016308</name>
</gene>
<feature type="region of interest" description="Disordered" evidence="2">
    <location>
        <begin position="215"/>
        <end position="241"/>
    </location>
</feature>
<feature type="compositionally biased region" description="Polar residues" evidence="2">
    <location>
        <begin position="336"/>
        <end position="362"/>
    </location>
</feature>
<feature type="compositionally biased region" description="Basic and acidic residues" evidence="2">
    <location>
        <begin position="308"/>
        <end position="319"/>
    </location>
</feature>
<name>A0AB39ZLP1_DROSZ</name>
<accession>A0AB39ZLP1</accession>
<keyword evidence="1" id="KW-0175">Coiled coil</keyword>
<reference evidence="4" key="1">
    <citation type="submission" date="2025-08" db="UniProtKB">
        <authorList>
            <consortium name="RefSeq"/>
        </authorList>
    </citation>
    <scope>IDENTIFICATION</scope>
</reference>
<evidence type="ECO:0000256" key="1">
    <source>
        <dbReference type="SAM" id="Coils"/>
    </source>
</evidence>
<feature type="compositionally biased region" description="Basic and acidic residues" evidence="2">
    <location>
        <begin position="92"/>
        <end position="110"/>
    </location>
</feature>
<organism evidence="3 4">
    <name type="scientific">Drosophila suzukii</name>
    <name type="common">Spotted-wing drosophila fruit fly</name>
    <dbReference type="NCBI Taxonomy" id="28584"/>
    <lineage>
        <taxon>Eukaryota</taxon>
        <taxon>Metazoa</taxon>
        <taxon>Ecdysozoa</taxon>
        <taxon>Arthropoda</taxon>
        <taxon>Hexapoda</taxon>
        <taxon>Insecta</taxon>
        <taxon>Pterygota</taxon>
        <taxon>Neoptera</taxon>
        <taxon>Endopterygota</taxon>
        <taxon>Diptera</taxon>
        <taxon>Brachycera</taxon>
        <taxon>Muscomorpha</taxon>
        <taxon>Ephydroidea</taxon>
        <taxon>Drosophilidae</taxon>
        <taxon>Drosophila</taxon>
        <taxon>Sophophora</taxon>
    </lineage>
</organism>
<evidence type="ECO:0000313" key="3">
    <source>
        <dbReference type="Proteomes" id="UP001652628"/>
    </source>
</evidence>
<feature type="compositionally biased region" description="Basic residues" evidence="2">
    <location>
        <begin position="60"/>
        <end position="69"/>
    </location>
</feature>
<protein>
    <submittedName>
        <fullName evidence="4">Serine/arginine-rich splicing factor 4</fullName>
    </submittedName>
</protein>
<feature type="compositionally biased region" description="Basic and acidic residues" evidence="2">
    <location>
        <begin position="224"/>
        <end position="241"/>
    </location>
</feature>
<feature type="region of interest" description="Disordered" evidence="2">
    <location>
        <begin position="308"/>
        <end position="362"/>
    </location>
</feature>
<evidence type="ECO:0000313" key="4">
    <source>
        <dbReference type="RefSeq" id="XP_016938431.4"/>
    </source>
</evidence>
<feature type="compositionally biased region" description="Polar residues" evidence="2">
    <location>
        <begin position="30"/>
        <end position="43"/>
    </location>
</feature>
<feature type="compositionally biased region" description="Basic and acidic residues" evidence="2">
    <location>
        <begin position="47"/>
        <end position="59"/>
    </location>
</feature>
<dbReference type="GeneID" id="108016308"/>
<dbReference type="AlphaFoldDB" id="A0AB39ZLP1"/>
<feature type="region of interest" description="Disordered" evidence="2">
    <location>
        <begin position="29"/>
        <end position="121"/>
    </location>
</feature>